<name>A0A8S5UFK1_9CAUD</name>
<dbReference type="EMBL" id="BK016080">
    <property type="protein sequence ID" value="DAF93253.1"/>
    <property type="molecule type" value="Genomic_DNA"/>
</dbReference>
<protein>
    <submittedName>
        <fullName evidence="1">Uncharacterized protein</fullName>
    </submittedName>
</protein>
<reference evidence="1" key="1">
    <citation type="journal article" date="2021" name="Proc. Natl. Acad. Sci. U.S.A.">
        <title>A Catalog of Tens of Thousands of Viruses from Human Metagenomes Reveals Hidden Associations with Chronic Diseases.</title>
        <authorList>
            <person name="Tisza M.J."/>
            <person name="Buck C.B."/>
        </authorList>
    </citation>
    <scope>NUCLEOTIDE SEQUENCE</scope>
    <source>
        <strain evidence="1">CtcyQ27</strain>
    </source>
</reference>
<sequence>MRNLTMEEKIEFAKEMNKFCAENQNFCKDVKQVALLMKGSINFDDGVNILAPNYGDTISTDDKAFVMANIEAAMIKGSLFKENRFLHDCNKDSRGVFVGVCPNADKDTITVFAIDDSFKDEYITQAVNLEDNKKIIILAIGEKYKDFLDKLGSNNTEIIKAFIHVMKEFVNLIYHDINQQYAIPSALSSLFLTVASFYPTEFENNLFVDEECGWFYDSILNTREYKKSALNNLKSMVEEDDPLSNLLDEADIKELAGFTRNVIPCITKFLDKKPKATSEDKRAIKRFDYMNPKKEKYIKDVEIDEWLNTPLYSCICEYNGDKYIMAVSESFSMSKISNDFPAGRLITIPGNINGSEKEIIKIAYDILKFIINDLSDDEEFEIDRMGGIFSIANLLNFKMIPDTFELIPDGFIKSNVEGYLKFRESAFKALNINA</sequence>
<organism evidence="1">
    <name type="scientific">Myoviridae sp. ctcyQ27</name>
    <dbReference type="NCBI Taxonomy" id="2825139"/>
    <lineage>
        <taxon>Viruses</taxon>
        <taxon>Duplodnaviria</taxon>
        <taxon>Heunggongvirae</taxon>
        <taxon>Uroviricota</taxon>
        <taxon>Caudoviricetes</taxon>
    </lineage>
</organism>
<evidence type="ECO:0000313" key="1">
    <source>
        <dbReference type="EMBL" id="DAF93253.1"/>
    </source>
</evidence>
<proteinExistence type="predicted"/>
<accession>A0A8S5UFK1</accession>